<evidence type="ECO:0000256" key="4">
    <source>
        <dbReference type="ARBA" id="ARBA00023860"/>
    </source>
</evidence>
<dbReference type="PROSITE" id="PS00107">
    <property type="entry name" value="PROTEIN_KINASE_ATP"/>
    <property type="match status" value="1"/>
</dbReference>
<dbReference type="EMBL" id="CAMPGE010022806">
    <property type="protein sequence ID" value="CAI2380816.1"/>
    <property type="molecule type" value="Genomic_DNA"/>
</dbReference>
<dbReference type="PROSITE" id="PS00108">
    <property type="entry name" value="PROTEIN_KINASE_ST"/>
    <property type="match status" value="1"/>
</dbReference>
<dbReference type="InterPro" id="IPR000719">
    <property type="entry name" value="Prot_kinase_dom"/>
</dbReference>
<evidence type="ECO:0000256" key="5">
    <source>
        <dbReference type="PROSITE-ProRule" id="PRU10141"/>
    </source>
</evidence>
<sequence length="565" mass="66208">MRDKYEEEKQDLVKNFKEAFDKNPEQKPKKIKNNLEEKMVIEKRFQIEEKIGSGTHGHVFSGVDLKNCAYIAMKIVPQEKLSTSRFNQEIFIVKKLSSGAKSKGFPKFIQKGQCDNNNYYIMQKLGNSLKLMSKLINKFTLENILMLSLQLIGRLRVIHSFNYIHRDIKPANLMFGTGKDWNTLYVIDFGLSTKVSSFRDAEIPKHIFQPEYVYLSGTPNYASINQHCGWEECFKKDDIEGAMYMLIHLLKGSLPWENIKEDDRFYTMMKKKQLVTTEELCGEMPERLIEMVEYIRSMRIYDQPDYSFISDIILKTACEENITLHLVESFHKFKWDFKKGKEKFHTNVVKEPICGYLGAERPVSQPPIQKFKFVSNYEANKAPLKLERNKAREKLLANIKSKSKISTEKEPGINPPKKIKQSKKFHRSITTKRIRHIKFNWCADEIMEAMHENRLCVKDSYMKKSKSPSCNVKPNYFELKSFMSAKPENNKHEDQKSEDQPKVDLKVTPTFLEFEALDKDEFSSDQRGISLRKPKMFGHNHNNLKRVCARMDYEHQAARIQSMMQ</sequence>
<dbReference type="InterPro" id="IPR008271">
    <property type="entry name" value="Ser/Thr_kinase_AS"/>
</dbReference>
<accession>A0AAD1XWV5</accession>
<evidence type="ECO:0000256" key="3">
    <source>
        <dbReference type="ARBA" id="ARBA00022840"/>
    </source>
</evidence>
<keyword evidence="3 5" id="KW-0067">ATP-binding</keyword>
<dbReference type="InterPro" id="IPR017441">
    <property type="entry name" value="Protein_kinase_ATP_BS"/>
</dbReference>
<evidence type="ECO:0000259" key="7">
    <source>
        <dbReference type="PROSITE" id="PS50011"/>
    </source>
</evidence>
<proteinExistence type="predicted"/>
<dbReference type="PANTHER" id="PTHR11909">
    <property type="entry name" value="CASEIN KINASE-RELATED"/>
    <property type="match status" value="1"/>
</dbReference>
<dbReference type="Pfam" id="PF00069">
    <property type="entry name" value="Pkinase"/>
    <property type="match status" value="1"/>
</dbReference>
<keyword evidence="2 5" id="KW-0547">Nucleotide-binding</keyword>
<evidence type="ECO:0000256" key="1">
    <source>
        <dbReference type="ARBA" id="ARBA00012513"/>
    </source>
</evidence>
<dbReference type="PROSITE" id="PS50011">
    <property type="entry name" value="PROTEIN_KINASE_DOM"/>
    <property type="match status" value="1"/>
</dbReference>
<dbReference type="GO" id="GO:0004674">
    <property type="term" value="F:protein serine/threonine kinase activity"/>
    <property type="evidence" value="ECO:0007669"/>
    <property type="project" value="UniProtKB-EC"/>
</dbReference>
<keyword evidence="9" id="KW-1185">Reference proteome</keyword>
<feature type="binding site" evidence="5">
    <location>
        <position position="74"/>
    </location>
    <ligand>
        <name>ATP</name>
        <dbReference type="ChEBI" id="CHEBI:30616"/>
    </ligand>
</feature>
<dbReference type="Proteomes" id="UP001295684">
    <property type="component" value="Unassembled WGS sequence"/>
</dbReference>
<dbReference type="SMART" id="SM00220">
    <property type="entry name" value="S_TKc"/>
    <property type="match status" value="1"/>
</dbReference>
<dbReference type="AlphaFoldDB" id="A0AAD1XWV5"/>
<name>A0AAD1XWV5_EUPCR</name>
<dbReference type="InterPro" id="IPR011009">
    <property type="entry name" value="Kinase-like_dom_sf"/>
</dbReference>
<organism evidence="8 9">
    <name type="scientific">Euplotes crassus</name>
    <dbReference type="NCBI Taxonomy" id="5936"/>
    <lineage>
        <taxon>Eukaryota</taxon>
        <taxon>Sar</taxon>
        <taxon>Alveolata</taxon>
        <taxon>Ciliophora</taxon>
        <taxon>Intramacronucleata</taxon>
        <taxon>Spirotrichea</taxon>
        <taxon>Hypotrichia</taxon>
        <taxon>Euplotida</taxon>
        <taxon>Euplotidae</taxon>
        <taxon>Moneuplotes</taxon>
    </lineage>
</organism>
<dbReference type="EC" id="2.7.11.1" evidence="1"/>
<gene>
    <name evidence="8" type="ORF">ECRASSUSDP1_LOCUS22256</name>
</gene>
<comment type="caution">
    <text evidence="8">The sequence shown here is derived from an EMBL/GenBank/DDBJ whole genome shotgun (WGS) entry which is preliminary data.</text>
</comment>
<dbReference type="Gene3D" id="1.10.510.10">
    <property type="entry name" value="Transferase(Phosphotransferase) domain 1"/>
    <property type="match status" value="1"/>
</dbReference>
<dbReference type="GO" id="GO:0005524">
    <property type="term" value="F:ATP binding"/>
    <property type="evidence" value="ECO:0007669"/>
    <property type="project" value="UniProtKB-UniRule"/>
</dbReference>
<protein>
    <recommendedName>
        <fullName evidence="4">Casein kinase I</fullName>
        <ecNumber evidence="1">2.7.11.1</ecNumber>
    </recommendedName>
</protein>
<feature type="region of interest" description="Disordered" evidence="6">
    <location>
        <begin position="406"/>
        <end position="425"/>
    </location>
</feature>
<dbReference type="InterPro" id="IPR050235">
    <property type="entry name" value="CK1_Ser-Thr_kinase"/>
</dbReference>
<evidence type="ECO:0000313" key="9">
    <source>
        <dbReference type="Proteomes" id="UP001295684"/>
    </source>
</evidence>
<evidence type="ECO:0000256" key="6">
    <source>
        <dbReference type="SAM" id="MobiDB-lite"/>
    </source>
</evidence>
<feature type="domain" description="Protein kinase" evidence="7">
    <location>
        <begin position="45"/>
        <end position="334"/>
    </location>
</feature>
<dbReference type="SUPFAM" id="SSF56112">
    <property type="entry name" value="Protein kinase-like (PK-like)"/>
    <property type="match status" value="1"/>
</dbReference>
<reference evidence="8" key="1">
    <citation type="submission" date="2023-07" db="EMBL/GenBank/DDBJ databases">
        <authorList>
            <consortium name="AG Swart"/>
            <person name="Singh M."/>
            <person name="Singh A."/>
            <person name="Seah K."/>
            <person name="Emmerich C."/>
        </authorList>
    </citation>
    <scope>NUCLEOTIDE SEQUENCE</scope>
    <source>
        <strain evidence="8">DP1</strain>
    </source>
</reference>
<evidence type="ECO:0000313" key="8">
    <source>
        <dbReference type="EMBL" id="CAI2380816.1"/>
    </source>
</evidence>
<evidence type="ECO:0000256" key="2">
    <source>
        <dbReference type="ARBA" id="ARBA00022741"/>
    </source>
</evidence>